<dbReference type="Proteomes" id="UP000807785">
    <property type="component" value="Unassembled WGS sequence"/>
</dbReference>
<organism evidence="2 3">
    <name type="scientific">Candidatus Methylophosphatis roskildensis</name>
    <dbReference type="NCBI Taxonomy" id="2899263"/>
    <lineage>
        <taxon>Bacteria</taxon>
        <taxon>Pseudomonadati</taxon>
        <taxon>Pseudomonadota</taxon>
        <taxon>Betaproteobacteria</taxon>
        <taxon>Nitrosomonadales</taxon>
        <taxon>Sterolibacteriaceae</taxon>
        <taxon>Candidatus Methylophosphatis</taxon>
    </lineage>
</organism>
<evidence type="ECO:0000313" key="2">
    <source>
        <dbReference type="EMBL" id="MBK6972186.1"/>
    </source>
</evidence>
<comment type="caution">
    <text evidence="2">The sequence shown here is derived from an EMBL/GenBank/DDBJ whole genome shotgun (WGS) entry which is preliminary data.</text>
</comment>
<feature type="domain" description="Glycosyltransferase subfamily 4-like N-terminal" evidence="1">
    <location>
        <begin position="12"/>
        <end position="164"/>
    </location>
</feature>
<dbReference type="PANTHER" id="PTHR12526:SF636">
    <property type="entry name" value="BLL3647 PROTEIN"/>
    <property type="match status" value="1"/>
</dbReference>
<sequence>MHILHTEASCGWGGQELRILSESQGMIARGHSITLICPREARIHDEAQARGITVHALPIGRKKSGGVVALRSWLKRNRCDVINTHSSTDSWLAALACSSLRGAPPIVRTRHISAPTPRNAATRWLYTRATRHIVTTGETLRRTLIADNGYPADKITSIPTGIDTLGFTPGDRDSARAALGLPGDAPVVGIVATLRSWKGHRYLIDAVAALAGERTLLLIVGDGPQRDALAAQSAALGLESRVRFAGNLHDVRPWLHGMDVFALPSYANEGVPQALLQAMLCGLPCVTTDVGSIGEIAQNGTTALVVPAQDASQLAAALARLLGDAALRQRLGEAARAHCASGFGLETMLDKMEAVFRNVVAAARAH</sequence>
<reference evidence="2" key="1">
    <citation type="submission" date="2020-10" db="EMBL/GenBank/DDBJ databases">
        <title>Connecting structure to function with the recovery of over 1000 high-quality activated sludge metagenome-assembled genomes encoding full-length rRNA genes using long-read sequencing.</title>
        <authorList>
            <person name="Singleton C.M."/>
            <person name="Petriglieri F."/>
            <person name="Kristensen J.M."/>
            <person name="Kirkegaard R.H."/>
            <person name="Michaelsen T.Y."/>
            <person name="Andersen M.H."/>
            <person name="Karst S.M."/>
            <person name="Dueholm M.S."/>
            <person name="Nielsen P.H."/>
            <person name="Albertsen M."/>
        </authorList>
    </citation>
    <scope>NUCLEOTIDE SEQUENCE</scope>
    <source>
        <strain evidence="2">Bjer_18-Q3-R1-45_BAT3C.347</strain>
    </source>
</reference>
<gene>
    <name evidence="2" type="ORF">IPH26_04250</name>
</gene>
<dbReference type="InterPro" id="IPR028098">
    <property type="entry name" value="Glyco_trans_4-like_N"/>
</dbReference>
<evidence type="ECO:0000313" key="3">
    <source>
        <dbReference type="Proteomes" id="UP000807785"/>
    </source>
</evidence>
<dbReference type="AlphaFoldDB" id="A0A9D7E1L2"/>
<dbReference type="Pfam" id="PF13439">
    <property type="entry name" value="Glyco_transf_4"/>
    <property type="match status" value="1"/>
</dbReference>
<dbReference type="GO" id="GO:0016757">
    <property type="term" value="F:glycosyltransferase activity"/>
    <property type="evidence" value="ECO:0007669"/>
    <property type="project" value="TreeGrafter"/>
</dbReference>
<dbReference type="SUPFAM" id="SSF53756">
    <property type="entry name" value="UDP-Glycosyltransferase/glycogen phosphorylase"/>
    <property type="match status" value="1"/>
</dbReference>
<dbReference type="Gene3D" id="3.40.50.2000">
    <property type="entry name" value="Glycogen Phosphorylase B"/>
    <property type="match status" value="2"/>
</dbReference>
<evidence type="ECO:0000259" key="1">
    <source>
        <dbReference type="Pfam" id="PF13439"/>
    </source>
</evidence>
<protein>
    <submittedName>
        <fullName evidence="2">Glycosyltransferase</fullName>
    </submittedName>
</protein>
<dbReference type="PANTHER" id="PTHR12526">
    <property type="entry name" value="GLYCOSYLTRANSFERASE"/>
    <property type="match status" value="1"/>
</dbReference>
<dbReference type="Pfam" id="PF13692">
    <property type="entry name" value="Glyco_trans_1_4"/>
    <property type="match status" value="1"/>
</dbReference>
<proteinExistence type="predicted"/>
<name>A0A9D7E1L2_9PROT</name>
<accession>A0A9D7E1L2</accession>
<dbReference type="EMBL" id="JADJEV010000002">
    <property type="protein sequence ID" value="MBK6972186.1"/>
    <property type="molecule type" value="Genomic_DNA"/>
</dbReference>